<proteinExistence type="predicted"/>
<dbReference type="InterPro" id="IPR000253">
    <property type="entry name" value="FHA_dom"/>
</dbReference>
<feature type="domain" description="FHA" evidence="1">
    <location>
        <begin position="294"/>
        <end position="348"/>
    </location>
</feature>
<dbReference type="PANTHER" id="PTHR31172">
    <property type="entry name" value="STOMATAL CLOSURE-RELATED ACTIN-BINDING PROTEIN 1"/>
    <property type="match status" value="1"/>
</dbReference>
<dbReference type="InterPro" id="IPR008984">
    <property type="entry name" value="SMAD_FHA_dom_sf"/>
</dbReference>
<dbReference type="AlphaFoldDB" id="D8SAH2"/>
<dbReference type="Pfam" id="PF16709">
    <property type="entry name" value="SCAB-Ig"/>
    <property type="match status" value="1"/>
</dbReference>
<dbReference type="Gramene" id="EFJ18598">
    <property type="protein sequence ID" value="EFJ18598"/>
    <property type="gene ID" value="SELMODRAFT_420081"/>
</dbReference>
<dbReference type="KEGG" id="smo:SELMODRAFT_420081"/>
<evidence type="ECO:0000259" key="1">
    <source>
        <dbReference type="PROSITE" id="PS50006"/>
    </source>
</evidence>
<dbReference type="eggNOG" id="KOG2293">
    <property type="taxonomic scope" value="Eukaryota"/>
</dbReference>
<dbReference type="EMBL" id="GL377609">
    <property type="protein sequence ID" value="EFJ18598.1"/>
    <property type="molecule type" value="Genomic_DNA"/>
</dbReference>
<protein>
    <recommendedName>
        <fullName evidence="1">FHA domain-containing protein</fullName>
    </recommendedName>
</protein>
<keyword evidence="3" id="KW-1185">Reference proteome</keyword>
<name>D8SAH2_SELML</name>
<dbReference type="STRING" id="88036.D8SAH2"/>
<dbReference type="InterPro" id="IPR039640">
    <property type="entry name" value="SCAB"/>
</dbReference>
<dbReference type="InterPro" id="IPR041144">
    <property type="entry name" value="SCAB-PH"/>
</dbReference>
<evidence type="ECO:0000313" key="2">
    <source>
        <dbReference type="EMBL" id="EFJ18598.1"/>
    </source>
</evidence>
<dbReference type="SUPFAM" id="SSF49879">
    <property type="entry name" value="SMAD/FHA domain"/>
    <property type="match status" value="1"/>
</dbReference>
<reference evidence="2 3" key="1">
    <citation type="journal article" date="2011" name="Science">
        <title>The Selaginella genome identifies genetic changes associated with the evolution of vascular plants.</title>
        <authorList>
            <person name="Banks J.A."/>
            <person name="Nishiyama T."/>
            <person name="Hasebe M."/>
            <person name="Bowman J.L."/>
            <person name="Gribskov M."/>
            <person name="dePamphilis C."/>
            <person name="Albert V.A."/>
            <person name="Aono N."/>
            <person name="Aoyama T."/>
            <person name="Ambrose B.A."/>
            <person name="Ashton N.W."/>
            <person name="Axtell M.J."/>
            <person name="Barker E."/>
            <person name="Barker M.S."/>
            <person name="Bennetzen J.L."/>
            <person name="Bonawitz N.D."/>
            <person name="Chapple C."/>
            <person name="Cheng C."/>
            <person name="Correa L.G."/>
            <person name="Dacre M."/>
            <person name="DeBarry J."/>
            <person name="Dreyer I."/>
            <person name="Elias M."/>
            <person name="Engstrom E.M."/>
            <person name="Estelle M."/>
            <person name="Feng L."/>
            <person name="Finet C."/>
            <person name="Floyd S.K."/>
            <person name="Frommer W.B."/>
            <person name="Fujita T."/>
            <person name="Gramzow L."/>
            <person name="Gutensohn M."/>
            <person name="Harholt J."/>
            <person name="Hattori M."/>
            <person name="Heyl A."/>
            <person name="Hirai T."/>
            <person name="Hiwatashi Y."/>
            <person name="Ishikawa M."/>
            <person name="Iwata M."/>
            <person name="Karol K.G."/>
            <person name="Koehler B."/>
            <person name="Kolukisaoglu U."/>
            <person name="Kubo M."/>
            <person name="Kurata T."/>
            <person name="Lalonde S."/>
            <person name="Li K."/>
            <person name="Li Y."/>
            <person name="Litt A."/>
            <person name="Lyons E."/>
            <person name="Manning G."/>
            <person name="Maruyama T."/>
            <person name="Michael T.P."/>
            <person name="Mikami K."/>
            <person name="Miyazaki S."/>
            <person name="Morinaga S."/>
            <person name="Murata T."/>
            <person name="Mueller-Roeber B."/>
            <person name="Nelson D.R."/>
            <person name="Obara M."/>
            <person name="Oguri Y."/>
            <person name="Olmstead R.G."/>
            <person name="Onodera N."/>
            <person name="Petersen B.L."/>
            <person name="Pils B."/>
            <person name="Prigge M."/>
            <person name="Rensing S.A."/>
            <person name="Riano-Pachon D.M."/>
            <person name="Roberts A.W."/>
            <person name="Sato Y."/>
            <person name="Scheller H.V."/>
            <person name="Schulz B."/>
            <person name="Schulz C."/>
            <person name="Shakirov E.V."/>
            <person name="Shibagaki N."/>
            <person name="Shinohara N."/>
            <person name="Shippen D.E."/>
            <person name="Soerensen I."/>
            <person name="Sotooka R."/>
            <person name="Sugimoto N."/>
            <person name="Sugita M."/>
            <person name="Sumikawa N."/>
            <person name="Tanurdzic M."/>
            <person name="Theissen G."/>
            <person name="Ulvskov P."/>
            <person name="Wakazuki S."/>
            <person name="Weng J.K."/>
            <person name="Willats W.W."/>
            <person name="Wipf D."/>
            <person name="Wolf P.G."/>
            <person name="Yang L."/>
            <person name="Zimmer A.D."/>
            <person name="Zhu Q."/>
            <person name="Mitros T."/>
            <person name="Hellsten U."/>
            <person name="Loque D."/>
            <person name="Otillar R."/>
            <person name="Salamov A."/>
            <person name="Schmutz J."/>
            <person name="Shapiro H."/>
            <person name="Lindquist E."/>
            <person name="Lucas S."/>
            <person name="Rokhsar D."/>
            <person name="Grigoriev I.V."/>
        </authorList>
    </citation>
    <scope>NUCLEOTIDE SEQUENCE [LARGE SCALE GENOMIC DNA]</scope>
</reference>
<dbReference type="GO" id="GO:0007015">
    <property type="term" value="P:actin filament organization"/>
    <property type="evidence" value="ECO:0007669"/>
    <property type="project" value="InterPro"/>
</dbReference>
<dbReference type="PANTHER" id="PTHR31172:SF3">
    <property type="entry name" value="STOMATAL CLOSURE-RELATED ACTIN-BINDING PROTEIN 1"/>
    <property type="match status" value="1"/>
</dbReference>
<dbReference type="Gene3D" id="2.30.29.140">
    <property type="match status" value="1"/>
</dbReference>
<dbReference type="GO" id="GO:0003779">
    <property type="term" value="F:actin binding"/>
    <property type="evidence" value="ECO:0007669"/>
    <property type="project" value="InterPro"/>
</dbReference>
<accession>D8SAH2</accession>
<dbReference type="Pfam" id="PF17684">
    <property type="entry name" value="SCAB-PH"/>
    <property type="match status" value="1"/>
</dbReference>
<dbReference type="Proteomes" id="UP000001514">
    <property type="component" value="Unassembled WGS sequence"/>
</dbReference>
<dbReference type="InterPro" id="IPR032015">
    <property type="entry name" value="SCAB-Ig"/>
</dbReference>
<dbReference type="PROSITE" id="PS50006">
    <property type="entry name" value="FHA_DOMAIN"/>
    <property type="match status" value="1"/>
</dbReference>
<organism evidence="3">
    <name type="scientific">Selaginella moellendorffii</name>
    <name type="common">Spikemoss</name>
    <dbReference type="NCBI Taxonomy" id="88036"/>
    <lineage>
        <taxon>Eukaryota</taxon>
        <taxon>Viridiplantae</taxon>
        <taxon>Streptophyta</taxon>
        <taxon>Embryophyta</taxon>
        <taxon>Tracheophyta</taxon>
        <taxon>Lycopodiopsida</taxon>
        <taxon>Selaginellales</taxon>
        <taxon>Selaginellaceae</taxon>
        <taxon>Selaginella</taxon>
    </lineage>
</organism>
<gene>
    <name evidence="2" type="ORF">SELMODRAFT_420081</name>
</gene>
<dbReference type="HOGENOM" id="CLU_797870_0_0_1"/>
<evidence type="ECO:0000313" key="3">
    <source>
        <dbReference type="Proteomes" id="UP000001514"/>
    </source>
</evidence>
<sequence>MYVCAVGYCKTNARVYRVDGAVKSQYAPDPFDAGRILRVDITLPDGAKEFLFTTGPDDPALGLAKKGGTEFNSLYSRMASTRMKLRKGLTTKIKEKYAAGKQLCGARGGGQIAPFAMFWLVKRGLTYMLGFESERERNAAIMLARRFAFDCTEGQMYLSPIVNEILSRFRIEPGTETTGRLEVDYSAPKAGTRKDNELEVTTGIPPEVESDDEIVRFSDVETMILDIGDNEHSAIHGLCVYYIESKRFYGQHQMTILRLEQSVNAVMQRYLTRKGAIAMLYGYHLKYLMVANEVSIGRRTQGNVIDVDLAQEGPANRVSRKQASIKIDEDGIFHLKNLGKVGVFEMNG</sequence>
<dbReference type="GO" id="GO:0010119">
    <property type="term" value="P:regulation of stomatal movement"/>
    <property type="evidence" value="ECO:0007669"/>
    <property type="project" value="InterPro"/>
</dbReference>
<dbReference type="InParanoid" id="D8SAH2"/>